<dbReference type="Proteomes" id="UP001367508">
    <property type="component" value="Unassembled WGS sequence"/>
</dbReference>
<dbReference type="PANTHER" id="PTHR12708:SF0">
    <property type="entry name" value="DNA POLYMERASE EPSILON SUBUNIT 2"/>
    <property type="match status" value="1"/>
</dbReference>
<organism evidence="8 9">
    <name type="scientific">Canavalia gladiata</name>
    <name type="common">Sword bean</name>
    <name type="synonym">Dolichos gladiatus</name>
    <dbReference type="NCBI Taxonomy" id="3824"/>
    <lineage>
        <taxon>Eukaryota</taxon>
        <taxon>Viridiplantae</taxon>
        <taxon>Streptophyta</taxon>
        <taxon>Embryophyta</taxon>
        <taxon>Tracheophyta</taxon>
        <taxon>Spermatophyta</taxon>
        <taxon>Magnoliopsida</taxon>
        <taxon>eudicotyledons</taxon>
        <taxon>Gunneridae</taxon>
        <taxon>Pentapetalae</taxon>
        <taxon>rosids</taxon>
        <taxon>fabids</taxon>
        <taxon>Fabales</taxon>
        <taxon>Fabaceae</taxon>
        <taxon>Papilionoideae</taxon>
        <taxon>50 kb inversion clade</taxon>
        <taxon>NPAAA clade</taxon>
        <taxon>indigoferoid/millettioid clade</taxon>
        <taxon>Phaseoleae</taxon>
        <taxon>Canavalia</taxon>
    </lineage>
</organism>
<proteinExistence type="inferred from homology"/>
<comment type="caution">
    <text evidence="8">The sequence shown here is derived from an EMBL/GenBank/DDBJ whole genome shotgun (WGS) entry which is preliminary data.</text>
</comment>
<sequence>MNASTRKKVQRMCKIRGYNLKVDALDEILSFVSRFEGPDVDEAIDILLSQLENESLKSTIIDKEPVHRVVSLLLEAEEAKESPEVSAATSAFRVVDAFLIPKYKYDPIRKQFYEHTGGLPIHGEASAKAALYKDRFLLLSQRLSRDQHFSKPAFESEFSHYGSCEISPIQSLVGQTGRRWVMGVISQLEDGHFYLEDLTAAVEINLSNAISFCVLTIIIQYKITTGFFSENTIVVAEGEMLVEGIFQVLTCGFPPLEERDKSLKLLSGHDFFGGGTFTKEETIRLVEMEKRAVNDMYVILSDIWLDNEEKALGKLETVLDGFESVEVVPSLFVFMGNFSSRPCNLSFHSYSSLRMQFGKLGEMIAAHPRLKESSQFLFIPGPDDAGPSTVLPRCALPKYLTEELQKHIPKAIFSSNPCRVKFYTQEIVFFRQDMLYRMRRACLMPPSTEETDDYFQHLVATITHQSHLCPLPLTVQPIIWNYDHCLYLYPTPHTIVLGDRSPQKAFKYTGITCFNTGSFSIDSTFVAYRPCSQEVELSAL</sequence>
<dbReference type="PIRSF" id="PIRSF000799">
    <property type="entry name" value="DNA_pol_eps_2"/>
    <property type="match status" value="1"/>
</dbReference>
<comment type="similarity">
    <text evidence="2 6">Belongs to the DNA polymerase epsilon subunit B family.</text>
</comment>
<dbReference type="GO" id="GO:0008622">
    <property type="term" value="C:epsilon DNA polymerase complex"/>
    <property type="evidence" value="ECO:0007669"/>
    <property type="project" value="UniProtKB-UniRule"/>
</dbReference>
<evidence type="ECO:0000256" key="2">
    <source>
        <dbReference type="ARBA" id="ARBA00009560"/>
    </source>
</evidence>
<dbReference type="GO" id="GO:0006261">
    <property type="term" value="P:DNA-templated DNA replication"/>
    <property type="evidence" value="ECO:0007669"/>
    <property type="project" value="InterPro"/>
</dbReference>
<dbReference type="Gene3D" id="1.10.8.60">
    <property type="match status" value="1"/>
</dbReference>
<comment type="subcellular location">
    <subcellularLocation>
        <location evidence="1 6">Nucleus</location>
    </subcellularLocation>
</comment>
<evidence type="ECO:0000256" key="4">
    <source>
        <dbReference type="ARBA" id="ARBA00023125"/>
    </source>
</evidence>
<dbReference type="PANTHER" id="PTHR12708">
    <property type="entry name" value="DNA POLYMERASE EPSILON SUBUNIT B"/>
    <property type="match status" value="1"/>
</dbReference>
<comment type="function">
    <text evidence="6">Participates in DNA repair and in chromosomal DNA replication.</text>
</comment>
<keyword evidence="4 6" id="KW-0238">DNA-binding</keyword>
<reference evidence="8 9" key="1">
    <citation type="submission" date="2024-01" db="EMBL/GenBank/DDBJ databases">
        <title>The genomes of 5 underutilized Papilionoideae crops provide insights into root nodulation and disease resistanc.</title>
        <authorList>
            <person name="Jiang F."/>
        </authorList>
    </citation>
    <scope>NUCLEOTIDE SEQUENCE [LARGE SCALE GENOMIC DNA]</scope>
    <source>
        <strain evidence="8">LVBAO_FW01</strain>
        <tissue evidence="8">Leaves</tissue>
    </source>
</reference>
<dbReference type="GO" id="GO:0003677">
    <property type="term" value="F:DNA binding"/>
    <property type="evidence" value="ECO:0007669"/>
    <property type="project" value="UniProtKB-UniRule"/>
</dbReference>
<feature type="domain" description="DNA polymerase alpha/delta/epsilon subunit B" evidence="7">
    <location>
        <begin position="298"/>
        <end position="503"/>
    </location>
</feature>
<evidence type="ECO:0000256" key="6">
    <source>
        <dbReference type="PIRNR" id="PIRNR000799"/>
    </source>
</evidence>
<protein>
    <recommendedName>
        <fullName evidence="6">DNA polymerase epsilon subunit</fullName>
    </recommendedName>
    <alternativeName>
        <fullName evidence="6">DNA polymerase II subunit 2</fullName>
    </alternativeName>
</protein>
<keyword evidence="5 6" id="KW-0539">Nucleus</keyword>
<dbReference type="InterPro" id="IPR007185">
    <property type="entry name" value="DNA_pol_a/d/e_bsu"/>
</dbReference>
<evidence type="ECO:0000256" key="5">
    <source>
        <dbReference type="ARBA" id="ARBA00023242"/>
    </source>
</evidence>
<keyword evidence="3 6" id="KW-0235">DNA replication</keyword>
<evidence type="ECO:0000259" key="7">
    <source>
        <dbReference type="Pfam" id="PF04042"/>
    </source>
</evidence>
<accession>A0AAN9KDE2</accession>
<evidence type="ECO:0000256" key="1">
    <source>
        <dbReference type="ARBA" id="ARBA00004123"/>
    </source>
</evidence>
<dbReference type="InterPro" id="IPR016266">
    <property type="entry name" value="POLE2"/>
</dbReference>
<evidence type="ECO:0000313" key="8">
    <source>
        <dbReference type="EMBL" id="KAK7314716.1"/>
    </source>
</evidence>
<evidence type="ECO:0000313" key="9">
    <source>
        <dbReference type="Proteomes" id="UP001367508"/>
    </source>
</evidence>
<name>A0AAN9KDE2_CANGL</name>
<evidence type="ECO:0000256" key="3">
    <source>
        <dbReference type="ARBA" id="ARBA00022705"/>
    </source>
</evidence>
<gene>
    <name evidence="8" type="ORF">VNO77_33243</name>
</gene>
<dbReference type="GO" id="GO:0042276">
    <property type="term" value="P:error-prone translesion synthesis"/>
    <property type="evidence" value="ECO:0007669"/>
    <property type="project" value="TreeGrafter"/>
</dbReference>
<dbReference type="EMBL" id="JAYMYQ010000008">
    <property type="protein sequence ID" value="KAK7314716.1"/>
    <property type="molecule type" value="Genomic_DNA"/>
</dbReference>
<keyword evidence="9" id="KW-1185">Reference proteome</keyword>
<dbReference type="AlphaFoldDB" id="A0AAN9KDE2"/>
<dbReference type="Pfam" id="PF04042">
    <property type="entry name" value="DNA_pol_E_B"/>
    <property type="match status" value="1"/>
</dbReference>